<dbReference type="FunFam" id="3.20.20.10:FF:000002">
    <property type="entry name" value="Alanine racemase"/>
    <property type="match status" value="1"/>
</dbReference>
<evidence type="ECO:0000256" key="1">
    <source>
        <dbReference type="ARBA" id="ARBA00001933"/>
    </source>
</evidence>
<dbReference type="SUPFAM" id="SSF50621">
    <property type="entry name" value="Alanine racemase C-terminal domain-like"/>
    <property type="match status" value="1"/>
</dbReference>
<proteinExistence type="inferred from homology"/>
<dbReference type="NCBIfam" id="TIGR00492">
    <property type="entry name" value="alr"/>
    <property type="match status" value="1"/>
</dbReference>
<dbReference type="Proteomes" id="UP000663828">
    <property type="component" value="Unassembled WGS sequence"/>
</dbReference>
<accession>A0A815F9W8</accession>
<dbReference type="Proteomes" id="UP000663852">
    <property type="component" value="Unassembled WGS sequence"/>
</dbReference>
<dbReference type="GO" id="GO:0030170">
    <property type="term" value="F:pyridoxal phosphate binding"/>
    <property type="evidence" value="ECO:0007669"/>
    <property type="project" value="TreeGrafter"/>
</dbReference>
<sequence>MRPLCTRLIDTDECSCPSTMYIDFNAMRHNLEKFQNVLSSTTKIMMMVKASAYGAGIEQISQWAENTGKIDYLGVVYAVEGVKLRKAGVTLPVMVINIYGIDIDFETCRMYNLEPVIYSISLLKQLVHWLKENDQGTFPNLHIKMNTGMNRLGLEFEELPELLAILSDCFCCSLTVKSIYSHAAASDDPQEDRYTNEQANLFISSASAMEQGLGYPLLKHICNSMGTLRHPQFHFDMVRIGGGLYGAATCFLPYLAPLLTAISLTSTITQVRRVKKGSTIGYNRRGLVNRDSLIGIISIGYADGLKRHLGNGHGHVWIHNCRVPFIGSICMDYAMIDLTDVSVENEHELQNESVEIFGHHINIEEVAKQCDTIVFEFISTIGQRVRRVYINENQSTNLTSPGDPVV</sequence>
<dbReference type="CDD" id="cd00430">
    <property type="entry name" value="PLPDE_III_AR"/>
    <property type="match status" value="1"/>
</dbReference>
<dbReference type="GO" id="GO:0005829">
    <property type="term" value="C:cytosol"/>
    <property type="evidence" value="ECO:0007669"/>
    <property type="project" value="TreeGrafter"/>
</dbReference>
<feature type="binding site" evidence="5">
    <location>
        <position position="331"/>
    </location>
    <ligand>
        <name>substrate</name>
    </ligand>
</feature>
<dbReference type="Gene3D" id="2.40.37.10">
    <property type="entry name" value="Lyase, Ornithine Decarboxylase, Chain A, domain 1"/>
    <property type="match status" value="1"/>
</dbReference>
<dbReference type="InterPro" id="IPR009006">
    <property type="entry name" value="Ala_racemase/Decarboxylase_C"/>
</dbReference>
<comment type="cofactor">
    <cofactor evidence="1 4">
        <name>pyridoxal 5'-phosphate</name>
        <dbReference type="ChEBI" id="CHEBI:597326"/>
    </cofactor>
</comment>
<dbReference type="AlphaFoldDB" id="A0A815F9W8"/>
<gene>
    <name evidence="8" type="ORF">EDS130_LOCUS33647</name>
    <name evidence="7" type="ORF">XAT740_LOCUS29974</name>
</gene>
<dbReference type="SMART" id="SM01005">
    <property type="entry name" value="Ala_racemase_C"/>
    <property type="match status" value="1"/>
</dbReference>
<dbReference type="PANTHER" id="PTHR30511">
    <property type="entry name" value="ALANINE RACEMASE"/>
    <property type="match status" value="1"/>
</dbReference>
<dbReference type="HAMAP" id="MF_01201">
    <property type="entry name" value="Ala_racemase"/>
    <property type="match status" value="1"/>
</dbReference>
<dbReference type="GO" id="GO:0030632">
    <property type="term" value="P:D-alanine biosynthetic process"/>
    <property type="evidence" value="ECO:0007669"/>
    <property type="project" value="TreeGrafter"/>
</dbReference>
<keyword evidence="2 4" id="KW-0663">Pyridoxal phosphate</keyword>
<dbReference type="InterPro" id="IPR001608">
    <property type="entry name" value="Ala_racemase_N"/>
</dbReference>
<dbReference type="EMBL" id="CAJNOR010002643">
    <property type="protein sequence ID" value="CAF1322212.1"/>
    <property type="molecule type" value="Genomic_DNA"/>
</dbReference>
<evidence type="ECO:0000313" key="8">
    <source>
        <dbReference type="EMBL" id="CAF1357898.1"/>
    </source>
</evidence>
<keyword evidence="3" id="KW-0413">Isomerase</keyword>
<dbReference type="OrthoDB" id="186866at2759"/>
<keyword evidence="9" id="KW-1185">Reference proteome</keyword>
<organism evidence="7 9">
    <name type="scientific">Adineta ricciae</name>
    <name type="common">Rotifer</name>
    <dbReference type="NCBI Taxonomy" id="249248"/>
    <lineage>
        <taxon>Eukaryota</taxon>
        <taxon>Metazoa</taxon>
        <taxon>Spiralia</taxon>
        <taxon>Gnathifera</taxon>
        <taxon>Rotifera</taxon>
        <taxon>Eurotatoria</taxon>
        <taxon>Bdelloidea</taxon>
        <taxon>Adinetida</taxon>
        <taxon>Adinetidae</taxon>
        <taxon>Adineta</taxon>
    </lineage>
</organism>
<dbReference type="InterPro" id="IPR011079">
    <property type="entry name" value="Ala_racemase_C"/>
</dbReference>
<reference evidence="7" key="1">
    <citation type="submission" date="2021-02" db="EMBL/GenBank/DDBJ databases">
        <authorList>
            <person name="Nowell W R."/>
        </authorList>
    </citation>
    <scope>NUCLEOTIDE SEQUENCE</scope>
</reference>
<dbReference type="InterPro" id="IPR029066">
    <property type="entry name" value="PLP-binding_barrel"/>
</dbReference>
<dbReference type="Pfam" id="PF01168">
    <property type="entry name" value="Ala_racemase_N"/>
    <property type="match status" value="1"/>
</dbReference>
<evidence type="ECO:0000256" key="4">
    <source>
        <dbReference type="PIRSR" id="PIRSR600821-50"/>
    </source>
</evidence>
<protein>
    <recommendedName>
        <fullName evidence="6">Alanine racemase C-terminal domain-containing protein</fullName>
    </recommendedName>
</protein>
<evidence type="ECO:0000256" key="3">
    <source>
        <dbReference type="ARBA" id="ARBA00023235"/>
    </source>
</evidence>
<feature type="modified residue" description="N6-(pyridoxal phosphate)lysine" evidence="4">
    <location>
        <position position="49"/>
    </location>
</feature>
<evidence type="ECO:0000313" key="9">
    <source>
        <dbReference type="Proteomes" id="UP000663828"/>
    </source>
</evidence>
<feature type="binding site" evidence="5">
    <location>
        <position position="151"/>
    </location>
    <ligand>
        <name>substrate</name>
    </ligand>
</feature>
<comment type="caution">
    <text evidence="7">The sequence shown here is derived from an EMBL/GenBank/DDBJ whole genome shotgun (WGS) entry which is preliminary data.</text>
</comment>
<feature type="domain" description="Alanine racemase C-terminal" evidence="6">
    <location>
        <begin position="261"/>
        <end position="390"/>
    </location>
</feature>
<dbReference type="PANTHER" id="PTHR30511:SF0">
    <property type="entry name" value="ALANINE RACEMASE, CATABOLIC-RELATED"/>
    <property type="match status" value="1"/>
</dbReference>
<dbReference type="GO" id="GO:0008784">
    <property type="term" value="F:alanine racemase activity"/>
    <property type="evidence" value="ECO:0007669"/>
    <property type="project" value="InterPro"/>
</dbReference>
<evidence type="ECO:0000313" key="7">
    <source>
        <dbReference type="EMBL" id="CAF1322212.1"/>
    </source>
</evidence>
<dbReference type="EMBL" id="CAJNOJ010000271">
    <property type="protein sequence ID" value="CAF1357898.1"/>
    <property type="molecule type" value="Genomic_DNA"/>
</dbReference>
<dbReference type="PRINTS" id="PR00992">
    <property type="entry name" value="ALARACEMASE"/>
</dbReference>
<dbReference type="Gene3D" id="3.20.20.10">
    <property type="entry name" value="Alanine racemase"/>
    <property type="match status" value="1"/>
</dbReference>
<dbReference type="SUPFAM" id="SSF51419">
    <property type="entry name" value="PLP-binding barrel"/>
    <property type="match status" value="1"/>
</dbReference>
<name>A0A815F9W8_ADIRI</name>
<evidence type="ECO:0000256" key="2">
    <source>
        <dbReference type="ARBA" id="ARBA00022898"/>
    </source>
</evidence>
<evidence type="ECO:0000259" key="6">
    <source>
        <dbReference type="SMART" id="SM01005"/>
    </source>
</evidence>
<dbReference type="Pfam" id="PF00842">
    <property type="entry name" value="Ala_racemase_C"/>
    <property type="match status" value="1"/>
</dbReference>
<evidence type="ECO:0000256" key="5">
    <source>
        <dbReference type="PIRSR" id="PIRSR600821-52"/>
    </source>
</evidence>
<dbReference type="InterPro" id="IPR000821">
    <property type="entry name" value="Ala_racemase"/>
</dbReference>